<accession>A0A1B8Q876</accession>
<organism evidence="1 2">
    <name type="scientific">Moraxella lacunata</name>
    <dbReference type="NCBI Taxonomy" id="477"/>
    <lineage>
        <taxon>Bacteria</taxon>
        <taxon>Pseudomonadati</taxon>
        <taxon>Pseudomonadota</taxon>
        <taxon>Gammaproteobacteria</taxon>
        <taxon>Moraxellales</taxon>
        <taxon>Moraxellaceae</taxon>
        <taxon>Moraxella</taxon>
    </lineage>
</organism>
<dbReference type="Proteomes" id="UP000092607">
    <property type="component" value="Unassembled WGS sequence"/>
</dbReference>
<proteinExistence type="predicted"/>
<dbReference type="EMBL" id="LZMS01000002">
    <property type="protein sequence ID" value="OBX67255.1"/>
    <property type="molecule type" value="Genomic_DNA"/>
</dbReference>
<evidence type="ECO:0000313" key="2">
    <source>
        <dbReference type="Proteomes" id="UP000092607"/>
    </source>
</evidence>
<evidence type="ECO:0000313" key="1">
    <source>
        <dbReference type="EMBL" id="OBX67255.1"/>
    </source>
</evidence>
<comment type="caution">
    <text evidence="1">The sequence shown here is derived from an EMBL/GenBank/DDBJ whole genome shotgun (WGS) entry which is preliminary data.</text>
</comment>
<dbReference type="AlphaFoldDB" id="A0A1B8Q876"/>
<dbReference type="Pfam" id="PF08822">
    <property type="entry name" value="DUF1804"/>
    <property type="match status" value="1"/>
</dbReference>
<dbReference type="OrthoDB" id="5676847at2"/>
<gene>
    <name evidence="1" type="ORF">A9309_01205</name>
</gene>
<reference evidence="1 2" key="1">
    <citation type="submission" date="2016-06" db="EMBL/GenBank/DDBJ databases">
        <title>Draft genome of Moraxella lacunata CCUG 57757A.</title>
        <authorList>
            <person name="Salva-Serra F."/>
            <person name="Engstrom-Jakobsson H."/>
            <person name="Thorell K."/>
            <person name="Gonzales-Siles L."/>
            <person name="Karlsson R."/>
            <person name="Boulund F."/>
            <person name="Engstrand L."/>
            <person name="Kristiansson E."/>
            <person name="Moore E."/>
        </authorList>
    </citation>
    <scope>NUCLEOTIDE SEQUENCE [LARGE SCALE GENOMIC DNA]</scope>
    <source>
        <strain evidence="1 2">CCUG 57757A</strain>
    </source>
</reference>
<dbReference type="RefSeq" id="WP_065256135.1">
    <property type="nucleotide sequence ID" value="NZ_LZDR01000062.1"/>
</dbReference>
<dbReference type="InterPro" id="IPR014926">
    <property type="entry name" value="Phage_D3112_Orf24"/>
</dbReference>
<name>A0A1B8Q876_MORLA</name>
<sequence length="166" mass="18861">MAYSKDKINEVRKSYVFERLSLDKCAELHKVSYPTVQRWKNQAKLNGDDWDKVRTAHTLAGGEIEDMGREILTDFVIEYKSTMTILREDESLSSAQRVAFLTSLADSFNKVVSANKKILPQVSQLAVALKTVELFGTHVKDSKPELLQEFIAMLEPFGETLQQEFG</sequence>
<protein>
    <submittedName>
        <fullName evidence="1">Uncharacterized protein</fullName>
    </submittedName>
</protein>